<name>A0A9N9EDI9_9GLOM</name>
<dbReference type="EMBL" id="CAJVPY010006799">
    <property type="protein sequence ID" value="CAG8669531.1"/>
    <property type="molecule type" value="Genomic_DNA"/>
</dbReference>
<evidence type="ECO:0000313" key="2">
    <source>
        <dbReference type="Proteomes" id="UP000789405"/>
    </source>
</evidence>
<dbReference type="Proteomes" id="UP000789405">
    <property type="component" value="Unassembled WGS sequence"/>
</dbReference>
<proteinExistence type="predicted"/>
<comment type="caution">
    <text evidence="1">The sequence shown here is derived from an EMBL/GenBank/DDBJ whole genome shotgun (WGS) entry which is preliminary data.</text>
</comment>
<feature type="non-terminal residue" evidence="1">
    <location>
        <position position="1"/>
    </location>
</feature>
<dbReference type="AlphaFoldDB" id="A0A9N9EDI9"/>
<keyword evidence="2" id="KW-1185">Reference proteome</keyword>
<organism evidence="1 2">
    <name type="scientific">Dentiscutata erythropus</name>
    <dbReference type="NCBI Taxonomy" id="1348616"/>
    <lineage>
        <taxon>Eukaryota</taxon>
        <taxon>Fungi</taxon>
        <taxon>Fungi incertae sedis</taxon>
        <taxon>Mucoromycota</taxon>
        <taxon>Glomeromycotina</taxon>
        <taxon>Glomeromycetes</taxon>
        <taxon>Diversisporales</taxon>
        <taxon>Gigasporaceae</taxon>
        <taxon>Dentiscutata</taxon>
    </lineage>
</organism>
<sequence>KRVEPPFVGSSRSLILCSLATAARQIVKSDNLSVVSNQTRNAASSSLDAGYGL</sequence>
<gene>
    <name evidence="1" type="ORF">DERYTH_LOCUS11161</name>
</gene>
<reference evidence="1" key="1">
    <citation type="submission" date="2021-06" db="EMBL/GenBank/DDBJ databases">
        <authorList>
            <person name="Kallberg Y."/>
            <person name="Tangrot J."/>
            <person name="Rosling A."/>
        </authorList>
    </citation>
    <scope>NUCLEOTIDE SEQUENCE</scope>
    <source>
        <strain evidence="1">MA453B</strain>
    </source>
</reference>
<protein>
    <submittedName>
        <fullName evidence="1">1247_t:CDS:1</fullName>
    </submittedName>
</protein>
<evidence type="ECO:0000313" key="1">
    <source>
        <dbReference type="EMBL" id="CAG8669531.1"/>
    </source>
</evidence>
<accession>A0A9N9EDI9</accession>